<accession>A0A3D8PZM7</accession>
<sequence>MMNFATVEDLTALWRPMSADEQTRAEALLPVVSDRLRLEAEKVEKNIDQMITDSVSYKNVVKSVTVDIVARTLMTSTSQEPMSQFSQSALGYTVSGTFLTPGGGLFIKRDELKALGLRKQRYGVMDFYDTNQRNNNYFNQ</sequence>
<comment type="caution">
    <text evidence="1">The sequence shown here is derived from an EMBL/GenBank/DDBJ whole genome shotgun (WGS) entry which is preliminary data.</text>
</comment>
<dbReference type="OrthoDB" id="2083202at2"/>
<name>A0A3D8PZM7_9BACI</name>
<gene>
    <name evidence="1" type="ORF">CWR48_04285</name>
</gene>
<dbReference type="EMBL" id="PIOC01000005">
    <property type="protein sequence ID" value="RDW21037.1"/>
    <property type="molecule type" value="Genomic_DNA"/>
</dbReference>
<evidence type="ECO:0000313" key="1">
    <source>
        <dbReference type="EMBL" id="RDW21037.1"/>
    </source>
</evidence>
<evidence type="ECO:0008006" key="3">
    <source>
        <dbReference type="Google" id="ProtNLM"/>
    </source>
</evidence>
<dbReference type="AlphaFoldDB" id="A0A3D8PZM7"/>
<dbReference type="Pfam" id="PF09355">
    <property type="entry name" value="Phage_Gp19"/>
    <property type="match status" value="1"/>
</dbReference>
<organism evidence="1 2">
    <name type="scientific">Oceanobacillus arenosus</name>
    <dbReference type="NCBI Taxonomy" id="1229153"/>
    <lineage>
        <taxon>Bacteria</taxon>
        <taxon>Bacillati</taxon>
        <taxon>Bacillota</taxon>
        <taxon>Bacilli</taxon>
        <taxon>Bacillales</taxon>
        <taxon>Bacillaceae</taxon>
        <taxon>Oceanobacillus</taxon>
    </lineage>
</organism>
<reference evidence="2" key="1">
    <citation type="submission" date="2017-11" db="EMBL/GenBank/DDBJ databases">
        <authorList>
            <person name="Zhu W."/>
        </authorList>
    </citation>
    <scope>NUCLEOTIDE SEQUENCE [LARGE SCALE GENOMIC DNA]</scope>
    <source>
        <strain evidence="2">CAU 1183</strain>
    </source>
</reference>
<dbReference type="Proteomes" id="UP000257143">
    <property type="component" value="Unassembled WGS sequence"/>
</dbReference>
<evidence type="ECO:0000313" key="2">
    <source>
        <dbReference type="Proteomes" id="UP000257143"/>
    </source>
</evidence>
<keyword evidence="2" id="KW-1185">Reference proteome</keyword>
<proteinExistence type="predicted"/>
<dbReference type="InterPro" id="IPR018963">
    <property type="entry name" value="Mycophage_D29_Gp19"/>
</dbReference>
<protein>
    <recommendedName>
        <fullName evidence="3">Phage protein Gp19/Gp15/Gp42</fullName>
    </recommendedName>
</protein>